<dbReference type="PANTHER" id="PTHR43566:SF2">
    <property type="entry name" value="DUF4143 DOMAIN-CONTAINING PROTEIN"/>
    <property type="match status" value="1"/>
</dbReference>
<dbReference type="PANTHER" id="PTHR43566">
    <property type="entry name" value="CONSERVED PROTEIN"/>
    <property type="match status" value="1"/>
</dbReference>
<organism evidence="2 3">
    <name type="scientific">Occultella glacieicola</name>
    <dbReference type="NCBI Taxonomy" id="2518684"/>
    <lineage>
        <taxon>Bacteria</taxon>
        <taxon>Bacillati</taxon>
        <taxon>Actinomycetota</taxon>
        <taxon>Actinomycetes</taxon>
        <taxon>Micrococcales</taxon>
        <taxon>Ruaniaceae</taxon>
        <taxon>Occultella</taxon>
    </lineage>
</organism>
<dbReference type="Proteomes" id="UP000504882">
    <property type="component" value="Unassembled WGS sequence"/>
</dbReference>
<evidence type="ECO:0000313" key="3">
    <source>
        <dbReference type="Proteomes" id="UP000504882"/>
    </source>
</evidence>
<evidence type="ECO:0000259" key="1">
    <source>
        <dbReference type="Pfam" id="PF13635"/>
    </source>
</evidence>
<feature type="domain" description="DUF4143" evidence="1">
    <location>
        <begin position="4"/>
        <end position="112"/>
    </location>
</feature>
<dbReference type="EMBL" id="SMNA01000016">
    <property type="protein sequence ID" value="TDE88532.1"/>
    <property type="molecule type" value="Genomic_DNA"/>
</dbReference>
<protein>
    <submittedName>
        <fullName evidence="2">DUF4143 domain-containing protein</fullName>
    </submittedName>
</protein>
<keyword evidence="3" id="KW-1185">Reference proteome</keyword>
<gene>
    <name evidence="2" type="ORF">EXU48_22650</name>
</gene>
<comment type="caution">
    <text evidence="2">The sequence shown here is derived from an EMBL/GenBank/DDBJ whole genome shotgun (WGS) entry which is preliminary data.</text>
</comment>
<sequence length="143" mass="15340">MGHLGALERLMITEDQPAWSASLRSSARRRKAPKRHLADPSLAAAALDATPDSLREDLNTLGFLFESLAIRDLRVYAQASSGRVTHFRDSNGREVDAIIELTDGGWAAIEVRLGTGAVDAAAASPIRFTGDLDLETMGKPRAG</sequence>
<reference evidence="2 3" key="1">
    <citation type="submission" date="2019-03" db="EMBL/GenBank/DDBJ databases">
        <title>Genomic features of bacteria from cold environments.</title>
        <authorList>
            <person name="Shen L."/>
        </authorList>
    </citation>
    <scope>NUCLEOTIDE SEQUENCE [LARGE SCALE GENOMIC DNA]</scope>
    <source>
        <strain evidence="3">T3246-1</strain>
    </source>
</reference>
<accession>A0ABY2DZB0</accession>
<dbReference type="Pfam" id="PF13635">
    <property type="entry name" value="DUF4143"/>
    <property type="match status" value="1"/>
</dbReference>
<dbReference type="InterPro" id="IPR025420">
    <property type="entry name" value="DUF4143"/>
</dbReference>
<name>A0ABY2DZB0_9MICO</name>
<proteinExistence type="predicted"/>
<evidence type="ECO:0000313" key="2">
    <source>
        <dbReference type="EMBL" id="TDE88532.1"/>
    </source>
</evidence>